<dbReference type="OrthoDB" id="512336at2"/>
<dbReference type="EMBL" id="CP036279">
    <property type="protein sequence ID" value="QDU59221.1"/>
    <property type="molecule type" value="Genomic_DNA"/>
</dbReference>
<evidence type="ECO:0008006" key="3">
    <source>
        <dbReference type="Google" id="ProtNLM"/>
    </source>
</evidence>
<name>A0A518AWY9_9BACT</name>
<proteinExistence type="predicted"/>
<evidence type="ECO:0000313" key="2">
    <source>
        <dbReference type="Proteomes" id="UP000317093"/>
    </source>
</evidence>
<protein>
    <recommendedName>
        <fullName evidence="3">DUF1579 domain-containing protein</fullName>
    </recommendedName>
</protein>
<gene>
    <name evidence="1" type="ORF">Pan216_00480</name>
</gene>
<reference evidence="1 2" key="1">
    <citation type="submission" date="2019-02" db="EMBL/GenBank/DDBJ databases">
        <title>Deep-cultivation of Planctomycetes and their phenomic and genomic characterization uncovers novel biology.</title>
        <authorList>
            <person name="Wiegand S."/>
            <person name="Jogler M."/>
            <person name="Boedeker C."/>
            <person name="Pinto D."/>
            <person name="Vollmers J."/>
            <person name="Rivas-Marin E."/>
            <person name="Kohn T."/>
            <person name="Peeters S.H."/>
            <person name="Heuer A."/>
            <person name="Rast P."/>
            <person name="Oberbeckmann S."/>
            <person name="Bunk B."/>
            <person name="Jeske O."/>
            <person name="Meyerdierks A."/>
            <person name="Storesund J.E."/>
            <person name="Kallscheuer N."/>
            <person name="Luecker S."/>
            <person name="Lage O.M."/>
            <person name="Pohl T."/>
            <person name="Merkel B.J."/>
            <person name="Hornburger P."/>
            <person name="Mueller R.-W."/>
            <person name="Bruemmer F."/>
            <person name="Labrenz M."/>
            <person name="Spormann A.M."/>
            <person name="Op den Camp H."/>
            <person name="Overmann J."/>
            <person name="Amann R."/>
            <person name="Jetten M.S.M."/>
            <person name="Mascher T."/>
            <person name="Medema M.H."/>
            <person name="Devos D.P."/>
            <person name="Kaster A.-K."/>
            <person name="Ovreas L."/>
            <person name="Rohde M."/>
            <person name="Galperin M.Y."/>
            <person name="Jogler C."/>
        </authorList>
    </citation>
    <scope>NUCLEOTIDE SEQUENCE [LARGE SCALE GENOMIC DNA]</scope>
    <source>
        <strain evidence="1 2">Pan216</strain>
    </source>
</reference>
<keyword evidence="2" id="KW-1185">Reference proteome</keyword>
<evidence type="ECO:0000313" key="1">
    <source>
        <dbReference type="EMBL" id="QDU59221.1"/>
    </source>
</evidence>
<dbReference type="InterPro" id="IPR011473">
    <property type="entry name" value="DUF1579"/>
</dbReference>
<dbReference type="AlphaFoldDB" id="A0A518AWY9"/>
<dbReference type="Proteomes" id="UP000317093">
    <property type="component" value="Chromosome"/>
</dbReference>
<accession>A0A518AWY9</accession>
<organism evidence="1 2">
    <name type="scientific">Kolteria novifilia</name>
    <dbReference type="NCBI Taxonomy" id="2527975"/>
    <lineage>
        <taxon>Bacteria</taxon>
        <taxon>Pseudomonadati</taxon>
        <taxon>Planctomycetota</taxon>
        <taxon>Planctomycetia</taxon>
        <taxon>Kolteriales</taxon>
        <taxon>Kolteriaceae</taxon>
        <taxon>Kolteria</taxon>
    </lineage>
</organism>
<dbReference type="Pfam" id="PF07617">
    <property type="entry name" value="DUF1579"/>
    <property type="match status" value="1"/>
</dbReference>
<dbReference type="RefSeq" id="WP_145253252.1">
    <property type="nucleotide sequence ID" value="NZ_CP036279.1"/>
</dbReference>
<dbReference type="KEGG" id="knv:Pan216_00480"/>
<sequence>MFAKPQKEHEWLAQLVGEWTFVHECEEPDGKKSTSSGTISCRMLGGLWLIVESSGEAPDHGPWSSIMTLGFDPAQNQFVGTFIGSMMANIWPYHGVLDESGKRLPLNSHGPKCEGSGTCNYRDTIELVDNDRWLFLSELQDDEGNWTQFMTATQTRS</sequence>